<proteinExistence type="predicted"/>
<feature type="transmembrane region" description="Helical" evidence="1">
    <location>
        <begin position="12"/>
        <end position="33"/>
    </location>
</feature>
<keyword evidence="1" id="KW-1133">Transmembrane helix</keyword>
<evidence type="ECO:0008006" key="4">
    <source>
        <dbReference type="Google" id="ProtNLM"/>
    </source>
</evidence>
<name>A0ABP9MW79_9GAMM</name>
<accession>A0ABP9MW79</accession>
<keyword evidence="3" id="KW-1185">Reference proteome</keyword>
<comment type="caution">
    <text evidence="2">The sequence shown here is derived from an EMBL/GenBank/DDBJ whole genome shotgun (WGS) entry which is preliminary data.</text>
</comment>
<organism evidence="2 3">
    <name type="scientific">Wohlfahrtiimonas larvae</name>
    <dbReference type="NCBI Taxonomy" id="1157986"/>
    <lineage>
        <taxon>Bacteria</taxon>
        <taxon>Pseudomonadati</taxon>
        <taxon>Pseudomonadota</taxon>
        <taxon>Gammaproteobacteria</taxon>
        <taxon>Cardiobacteriales</taxon>
        <taxon>Ignatzschineriaceae</taxon>
        <taxon>Wohlfahrtiimonas</taxon>
    </lineage>
</organism>
<gene>
    <name evidence="2" type="ORF">GCM10023338_17830</name>
</gene>
<dbReference type="Proteomes" id="UP001500631">
    <property type="component" value="Unassembled WGS sequence"/>
</dbReference>
<evidence type="ECO:0000256" key="1">
    <source>
        <dbReference type="SAM" id="Phobius"/>
    </source>
</evidence>
<protein>
    <recommendedName>
        <fullName evidence="4">Type 4 fimbrial biogenesis protein PilX N-terminal domain-containing protein</fullName>
    </recommendedName>
</protein>
<keyword evidence="1" id="KW-0812">Transmembrane</keyword>
<keyword evidence="1" id="KW-0472">Membrane</keyword>
<evidence type="ECO:0000313" key="3">
    <source>
        <dbReference type="Proteomes" id="UP001500631"/>
    </source>
</evidence>
<evidence type="ECO:0000313" key="2">
    <source>
        <dbReference type="EMBL" id="GAA5101567.1"/>
    </source>
</evidence>
<dbReference type="EMBL" id="BAABKE010000005">
    <property type="protein sequence ID" value="GAA5101567.1"/>
    <property type="molecule type" value="Genomic_DNA"/>
</dbReference>
<reference evidence="3" key="1">
    <citation type="journal article" date="2019" name="Int. J. Syst. Evol. Microbiol.">
        <title>The Global Catalogue of Microorganisms (GCM) 10K type strain sequencing project: providing services to taxonomists for standard genome sequencing and annotation.</title>
        <authorList>
            <consortium name="The Broad Institute Genomics Platform"/>
            <consortium name="The Broad Institute Genome Sequencing Center for Infectious Disease"/>
            <person name="Wu L."/>
            <person name="Ma J."/>
        </authorList>
    </citation>
    <scope>NUCLEOTIDE SEQUENCE [LARGE SCALE GENOMIC DNA]</scope>
    <source>
        <strain evidence="3">JCM 18424</strain>
    </source>
</reference>
<sequence>MTMKLLKKFEDGFILFITLMMLIVFAILGIGLYQQTASSTVSVQYVTFKQEAEDLAMLALNKLEANLNNPAQYKQRSVCTSVLNDQGESVLVNKEDLCDPISDKTINDALTELRETGGLRGGTENKPGWENLIDDDFKGAFSGDGNVFFITQQLGQDKECKSRNCYLLYRITIIAQVLDAYSVISAISAVPANGQGPNPPEVTTLPPTTPAIWPIPTITDF</sequence>